<dbReference type="AlphaFoldDB" id="A0AAV7MWQ2"/>
<evidence type="ECO:0000313" key="1">
    <source>
        <dbReference type="EMBL" id="KAJ1104795.1"/>
    </source>
</evidence>
<dbReference type="Proteomes" id="UP001066276">
    <property type="component" value="Chromosome 9"/>
</dbReference>
<proteinExistence type="predicted"/>
<comment type="caution">
    <text evidence="1">The sequence shown here is derived from an EMBL/GenBank/DDBJ whole genome shotgun (WGS) entry which is preliminary data.</text>
</comment>
<evidence type="ECO:0000313" key="2">
    <source>
        <dbReference type="Proteomes" id="UP001066276"/>
    </source>
</evidence>
<gene>
    <name evidence="1" type="ORF">NDU88_002204</name>
</gene>
<sequence length="85" mass="9538">MTQELCLADAAGDGRNHLLSERVVVQPDSSLDLESRRLEREMVRALVESITWAGSLDESVDRQSNPLRLQAEMEQHRAANTDCSE</sequence>
<accession>A0AAV7MWQ2</accession>
<dbReference type="EMBL" id="JANPWB010000013">
    <property type="protein sequence ID" value="KAJ1104795.1"/>
    <property type="molecule type" value="Genomic_DNA"/>
</dbReference>
<keyword evidence="2" id="KW-1185">Reference proteome</keyword>
<name>A0AAV7MWQ2_PLEWA</name>
<reference evidence="1" key="1">
    <citation type="journal article" date="2022" name="bioRxiv">
        <title>Sequencing and chromosome-scale assembly of the giantPleurodeles waltlgenome.</title>
        <authorList>
            <person name="Brown T."/>
            <person name="Elewa A."/>
            <person name="Iarovenko S."/>
            <person name="Subramanian E."/>
            <person name="Araus A.J."/>
            <person name="Petzold A."/>
            <person name="Susuki M."/>
            <person name="Suzuki K.-i.T."/>
            <person name="Hayashi T."/>
            <person name="Toyoda A."/>
            <person name="Oliveira C."/>
            <person name="Osipova E."/>
            <person name="Leigh N.D."/>
            <person name="Simon A."/>
            <person name="Yun M.H."/>
        </authorList>
    </citation>
    <scope>NUCLEOTIDE SEQUENCE</scope>
    <source>
        <strain evidence="1">20211129_DDA</strain>
        <tissue evidence="1">Liver</tissue>
    </source>
</reference>
<protein>
    <submittedName>
        <fullName evidence="1">Uncharacterized protein</fullName>
    </submittedName>
</protein>
<organism evidence="1 2">
    <name type="scientific">Pleurodeles waltl</name>
    <name type="common">Iberian ribbed newt</name>
    <dbReference type="NCBI Taxonomy" id="8319"/>
    <lineage>
        <taxon>Eukaryota</taxon>
        <taxon>Metazoa</taxon>
        <taxon>Chordata</taxon>
        <taxon>Craniata</taxon>
        <taxon>Vertebrata</taxon>
        <taxon>Euteleostomi</taxon>
        <taxon>Amphibia</taxon>
        <taxon>Batrachia</taxon>
        <taxon>Caudata</taxon>
        <taxon>Salamandroidea</taxon>
        <taxon>Salamandridae</taxon>
        <taxon>Pleurodelinae</taxon>
        <taxon>Pleurodeles</taxon>
    </lineage>
</organism>